<keyword evidence="2" id="KW-1185">Reference proteome</keyword>
<protein>
    <submittedName>
        <fullName evidence="1">Uncharacterized protein</fullName>
    </submittedName>
</protein>
<dbReference type="STRING" id="525918.SAMN05660964_00717"/>
<dbReference type="EMBL" id="FNQP01000003">
    <property type="protein sequence ID" value="SDZ99548.1"/>
    <property type="molecule type" value="Genomic_DNA"/>
</dbReference>
<sequence length="240" mass="27091">MRKLCCCAMMRVQTKGFYMKHRLITSSLLALTLGMAGCDSSPSQKPEDLPWQVTSTAEGNTQVFHLDVGKVTLKEVIERFHSFPEMAVFAHESGKRSLEAYFSTMRIGLFEAKLIAELQAEPAMLDSFQTNHTKREGMASGQWKYTLSEADMKIANGLRVQRLIYMPMIDYDLDIVVARFGEPEERVASSQAGIEYWFYPSKGLTIAMNTDGKEILYYTAKADFAALKQTLLEAKPTNDR</sequence>
<dbReference type="AlphaFoldDB" id="A0A1H3XLX2"/>
<proteinExistence type="predicted"/>
<name>A0A1H3XLX2_9GAMM</name>
<evidence type="ECO:0000313" key="2">
    <source>
        <dbReference type="Proteomes" id="UP000199397"/>
    </source>
</evidence>
<reference evidence="1 2" key="1">
    <citation type="submission" date="2016-10" db="EMBL/GenBank/DDBJ databases">
        <authorList>
            <person name="de Groot N.N."/>
        </authorList>
    </citation>
    <scope>NUCLEOTIDE SEQUENCE [LARGE SCALE GENOMIC DNA]</scope>
    <source>
        <strain evidence="1 2">DSM 21228</strain>
    </source>
</reference>
<evidence type="ECO:0000313" key="1">
    <source>
        <dbReference type="EMBL" id="SDZ99548.1"/>
    </source>
</evidence>
<gene>
    <name evidence="1" type="ORF">SAMN05660964_00717</name>
</gene>
<accession>A0A1H3XLX2</accession>
<dbReference type="Proteomes" id="UP000199397">
    <property type="component" value="Unassembled WGS sequence"/>
</dbReference>
<organism evidence="1 2">
    <name type="scientific">Thiothrix caldifontis</name>
    <dbReference type="NCBI Taxonomy" id="525918"/>
    <lineage>
        <taxon>Bacteria</taxon>
        <taxon>Pseudomonadati</taxon>
        <taxon>Pseudomonadota</taxon>
        <taxon>Gammaproteobacteria</taxon>
        <taxon>Thiotrichales</taxon>
        <taxon>Thiotrichaceae</taxon>
        <taxon>Thiothrix</taxon>
    </lineage>
</organism>